<evidence type="ECO:0000256" key="7">
    <source>
        <dbReference type="SAM" id="MobiDB-lite"/>
    </source>
</evidence>
<gene>
    <name evidence="12" type="ORF">EDC59_101636</name>
</gene>
<dbReference type="AlphaFoldDB" id="A0AA94PWE2"/>
<feature type="region of interest" description="Disordered" evidence="7">
    <location>
        <begin position="395"/>
        <end position="417"/>
    </location>
</feature>
<evidence type="ECO:0000313" key="12">
    <source>
        <dbReference type="EMBL" id="TDT92231.1"/>
    </source>
</evidence>
<dbReference type="GO" id="GO:1990281">
    <property type="term" value="C:efflux pump complex"/>
    <property type="evidence" value="ECO:0007669"/>
    <property type="project" value="TreeGrafter"/>
</dbReference>
<dbReference type="SUPFAM" id="SSF111369">
    <property type="entry name" value="HlyD-like secretion proteins"/>
    <property type="match status" value="1"/>
</dbReference>
<dbReference type="NCBIfam" id="TIGR01730">
    <property type="entry name" value="RND_mfp"/>
    <property type="match status" value="1"/>
</dbReference>
<dbReference type="InterPro" id="IPR006143">
    <property type="entry name" value="RND_pump_MFP"/>
</dbReference>
<evidence type="ECO:0000259" key="10">
    <source>
        <dbReference type="Pfam" id="PF25944"/>
    </source>
</evidence>
<protein>
    <submittedName>
        <fullName evidence="12">Multidrug efflux system membrane fusion protein</fullName>
    </submittedName>
</protein>
<keyword evidence="6" id="KW-0472">Membrane</keyword>
<proteinExistence type="inferred from homology"/>
<dbReference type="GO" id="GO:0015562">
    <property type="term" value="F:efflux transmembrane transporter activity"/>
    <property type="evidence" value="ECO:0007669"/>
    <property type="project" value="TreeGrafter"/>
</dbReference>
<evidence type="ECO:0000256" key="6">
    <source>
        <dbReference type="ARBA" id="ARBA00023136"/>
    </source>
</evidence>
<keyword evidence="5" id="KW-0997">Cell inner membrane</keyword>
<dbReference type="Pfam" id="PF25917">
    <property type="entry name" value="BSH_RND"/>
    <property type="match status" value="1"/>
</dbReference>
<evidence type="ECO:0000256" key="3">
    <source>
        <dbReference type="ARBA" id="ARBA00022448"/>
    </source>
</evidence>
<dbReference type="EMBL" id="SOBK01000001">
    <property type="protein sequence ID" value="TDT92231.1"/>
    <property type="molecule type" value="Genomic_DNA"/>
</dbReference>
<dbReference type="Proteomes" id="UP000295506">
    <property type="component" value="Unassembled WGS sequence"/>
</dbReference>
<dbReference type="Pfam" id="PF25876">
    <property type="entry name" value="HH_MFP_RND"/>
    <property type="match status" value="1"/>
</dbReference>
<evidence type="ECO:0000256" key="5">
    <source>
        <dbReference type="ARBA" id="ARBA00022519"/>
    </source>
</evidence>
<keyword evidence="3" id="KW-0813">Transport</keyword>
<sequence length="417" mass="44487">MPRKFLFDHKDSGVHGAGCRPEPASGRKAGPRRGYAVLPACLIAVLLLAACGGETKQGRRERTVPVTAVAVVSEDVPVVLSAVGNVEPLASVEIKSRVGGIIDKQLVENGQDVNKGDLLFQIDSRSFDLAVMEAQARLDRDRAHLTKAREDLRRYSKLRDLNVVAQEQYDNTFAEATSLENTIRLNEAALERARLDRDYARITAPISGRVGIVQVNVGNVIKANDDRTLCVINQIRPINIGFSLPERYLSEIMQRKAAGPLSVSVTPSGADRKAVKGELTAVDNEVDTATGTIRLLAAYPNDDSLFWPGQFARVELTLRTLRDAMLLPTGAVLQGMEGAYVYVVVPAGDGSGAGTVEPRDVVASHIVGERTVIESGLKPGELVVLDGQVGLSPGAKVSVKNGQGKGGKGQGQAGEGQ</sequence>
<dbReference type="Pfam" id="PF25967">
    <property type="entry name" value="RND-MFP_C"/>
    <property type="match status" value="1"/>
</dbReference>
<accession>A0AA94PWE2</accession>
<dbReference type="Gene3D" id="2.40.50.100">
    <property type="match status" value="1"/>
</dbReference>
<feature type="compositionally biased region" description="Gly residues" evidence="7">
    <location>
        <begin position="403"/>
        <end position="417"/>
    </location>
</feature>
<dbReference type="Pfam" id="PF25944">
    <property type="entry name" value="Beta-barrel_RND"/>
    <property type="match status" value="1"/>
</dbReference>
<dbReference type="RefSeq" id="WP_233491033.1">
    <property type="nucleotide sequence ID" value="NZ_CP014206.1"/>
</dbReference>
<evidence type="ECO:0000256" key="4">
    <source>
        <dbReference type="ARBA" id="ARBA00022475"/>
    </source>
</evidence>
<dbReference type="PANTHER" id="PTHR30469:SF36">
    <property type="entry name" value="BLL3903 PROTEIN"/>
    <property type="match status" value="1"/>
</dbReference>
<feature type="domain" description="Multidrug resistance protein MdtA-like C-terminal permuted SH3" evidence="11">
    <location>
        <begin position="323"/>
        <end position="387"/>
    </location>
</feature>
<dbReference type="InterPro" id="IPR058626">
    <property type="entry name" value="MdtA-like_b-barrel"/>
</dbReference>
<dbReference type="InterPro" id="IPR058627">
    <property type="entry name" value="MdtA-like_C"/>
</dbReference>
<evidence type="ECO:0000313" key="13">
    <source>
        <dbReference type="Proteomes" id="UP000295506"/>
    </source>
</evidence>
<dbReference type="Gene3D" id="2.40.30.170">
    <property type="match status" value="1"/>
</dbReference>
<feature type="domain" description="Multidrug resistance protein MdtA-like alpha-helical hairpin" evidence="8">
    <location>
        <begin position="131"/>
        <end position="200"/>
    </location>
</feature>
<keyword evidence="4" id="KW-1003">Cell membrane</keyword>
<reference evidence="12 13" key="1">
    <citation type="submission" date="2019-03" db="EMBL/GenBank/DDBJ databases">
        <title>Genomic Encyclopedia of Type Strains, Phase IV (KMG-IV): sequencing the most valuable type-strain genomes for metagenomic binning, comparative biology and taxonomic classification.</title>
        <authorList>
            <person name="Goeker M."/>
        </authorList>
    </citation>
    <scope>NUCLEOTIDE SEQUENCE [LARGE SCALE GENOMIC DNA]</scope>
    <source>
        <strain evidence="12 13">DSM 101483</strain>
    </source>
</reference>
<feature type="domain" description="Multidrug resistance protein MdtA-like barrel-sandwich hybrid" evidence="9">
    <location>
        <begin position="91"/>
        <end position="232"/>
    </location>
</feature>
<dbReference type="InterPro" id="IPR058624">
    <property type="entry name" value="MdtA-like_HH"/>
</dbReference>
<dbReference type="PANTHER" id="PTHR30469">
    <property type="entry name" value="MULTIDRUG RESISTANCE PROTEIN MDTA"/>
    <property type="match status" value="1"/>
</dbReference>
<dbReference type="Gene3D" id="1.10.287.470">
    <property type="entry name" value="Helix hairpin bin"/>
    <property type="match status" value="1"/>
</dbReference>
<evidence type="ECO:0000259" key="9">
    <source>
        <dbReference type="Pfam" id="PF25917"/>
    </source>
</evidence>
<evidence type="ECO:0000259" key="8">
    <source>
        <dbReference type="Pfam" id="PF25876"/>
    </source>
</evidence>
<name>A0AA94PWE2_9BACT</name>
<evidence type="ECO:0000256" key="2">
    <source>
        <dbReference type="ARBA" id="ARBA00009477"/>
    </source>
</evidence>
<comment type="caution">
    <text evidence="12">The sequence shown here is derived from an EMBL/GenBank/DDBJ whole genome shotgun (WGS) entry which is preliminary data.</text>
</comment>
<comment type="similarity">
    <text evidence="2">Belongs to the membrane fusion protein (MFP) (TC 8.A.1) family.</text>
</comment>
<organism evidence="12 13">
    <name type="scientific">Pseudodesulfovibrio indicus</name>
    <dbReference type="NCBI Taxonomy" id="1716143"/>
    <lineage>
        <taxon>Bacteria</taxon>
        <taxon>Pseudomonadati</taxon>
        <taxon>Thermodesulfobacteriota</taxon>
        <taxon>Desulfovibrionia</taxon>
        <taxon>Desulfovibrionales</taxon>
        <taxon>Desulfovibrionaceae</taxon>
    </lineage>
</organism>
<evidence type="ECO:0000259" key="11">
    <source>
        <dbReference type="Pfam" id="PF25967"/>
    </source>
</evidence>
<feature type="domain" description="Multidrug resistance protein MdtA-like beta-barrel" evidence="10">
    <location>
        <begin position="237"/>
        <end position="318"/>
    </location>
</feature>
<dbReference type="Gene3D" id="2.40.420.20">
    <property type="match status" value="1"/>
</dbReference>
<comment type="subcellular location">
    <subcellularLocation>
        <location evidence="1">Cell membrane</location>
    </subcellularLocation>
</comment>
<dbReference type="InterPro" id="IPR058625">
    <property type="entry name" value="MdtA-like_BSH"/>
</dbReference>
<evidence type="ECO:0000256" key="1">
    <source>
        <dbReference type="ARBA" id="ARBA00004236"/>
    </source>
</evidence>